<dbReference type="EMBL" id="CP017558">
    <property type="protein sequence ID" value="AOW07190.1"/>
    <property type="molecule type" value="Genomic_DNA"/>
</dbReference>
<dbReference type="InterPro" id="IPR016098">
    <property type="entry name" value="CAP/MinC_C"/>
</dbReference>
<protein>
    <submittedName>
        <fullName evidence="4">Tubulin binding cofactor C-domain-containing protein</fullName>
    </submittedName>
</protein>
<dbReference type="VEuPathDB" id="FungiDB:YALI0_F14751g"/>
<dbReference type="KEGG" id="yli:2908931"/>
<reference evidence="4 6" key="2">
    <citation type="submission" date="2018-07" db="EMBL/GenBank/DDBJ databases">
        <title>Draft Genome Assemblies for Five Robust Yarrowia lipolytica Strains Exhibiting High Lipid Production and Pentose Sugar Utilization and Sugar Alcohol Secretion from Undetoxified Lignocellulosic Biomass Hydrolysates.</title>
        <authorList>
            <consortium name="DOE Joint Genome Institute"/>
            <person name="Walker C."/>
            <person name="Ryu S."/>
            <person name="Na H."/>
            <person name="Zane M."/>
            <person name="LaButti K."/>
            <person name="Lipzen A."/>
            <person name="Haridas S."/>
            <person name="Barry K."/>
            <person name="Grigoriev I.V."/>
            <person name="Quarterman J."/>
            <person name="Slininger P."/>
            <person name="Dien B."/>
            <person name="Trinh C.T."/>
        </authorList>
    </citation>
    <scope>NUCLEOTIDE SEQUENCE [LARGE SCALE GENOMIC DNA]</scope>
    <source>
        <strain evidence="4 6">YB392</strain>
    </source>
</reference>
<evidence type="ECO:0000259" key="2">
    <source>
        <dbReference type="PROSITE" id="PS51329"/>
    </source>
</evidence>
<dbReference type="AlphaFoldDB" id="A0A1H6PL67"/>
<dbReference type="PANTHER" id="PTHR15139">
    <property type="entry name" value="TUBULIN FOLDING COFACTOR C"/>
    <property type="match status" value="1"/>
</dbReference>
<name>A0A1H6PL67_YARLL</name>
<evidence type="ECO:0000256" key="1">
    <source>
        <dbReference type="ARBA" id="ARBA00008848"/>
    </source>
</evidence>
<organism evidence="3 5">
    <name type="scientific">Yarrowia lipolytica</name>
    <name type="common">Candida lipolytica</name>
    <dbReference type="NCBI Taxonomy" id="4952"/>
    <lineage>
        <taxon>Eukaryota</taxon>
        <taxon>Fungi</taxon>
        <taxon>Dikarya</taxon>
        <taxon>Ascomycota</taxon>
        <taxon>Saccharomycotina</taxon>
        <taxon>Dipodascomycetes</taxon>
        <taxon>Dipodascales</taxon>
        <taxon>Dipodascales incertae sedis</taxon>
        <taxon>Yarrowia</taxon>
    </lineage>
</organism>
<dbReference type="Proteomes" id="UP000182444">
    <property type="component" value="Chromosome 1F"/>
</dbReference>
<gene>
    <name evidence="4" type="ORF">B0I71DRAFT_25552</name>
    <name evidence="3" type="ORF">YALI1_F19717g</name>
</gene>
<feature type="domain" description="C-CAP/cofactor C-like" evidence="2">
    <location>
        <begin position="102"/>
        <end position="243"/>
    </location>
</feature>
<dbReference type="GO" id="GO:0007021">
    <property type="term" value="P:tubulin complex assembly"/>
    <property type="evidence" value="ECO:0007669"/>
    <property type="project" value="TreeGrafter"/>
</dbReference>
<dbReference type="InterPro" id="IPR027684">
    <property type="entry name" value="TBCC"/>
</dbReference>
<evidence type="ECO:0000313" key="4">
    <source>
        <dbReference type="EMBL" id="RDW28905.1"/>
    </source>
</evidence>
<dbReference type="GO" id="GO:0005737">
    <property type="term" value="C:cytoplasm"/>
    <property type="evidence" value="ECO:0007669"/>
    <property type="project" value="TreeGrafter"/>
</dbReference>
<dbReference type="Pfam" id="PF07986">
    <property type="entry name" value="TBCC"/>
    <property type="match status" value="1"/>
</dbReference>
<reference evidence="3 5" key="1">
    <citation type="journal article" date="2016" name="PLoS ONE">
        <title>Sequence Assembly of Yarrowia lipolytica Strain W29/CLIB89 Shows Transposable Element Diversity.</title>
        <authorList>
            <person name="Magnan C."/>
            <person name="Yu J."/>
            <person name="Chang I."/>
            <person name="Jahn E."/>
            <person name="Kanomata Y."/>
            <person name="Wu J."/>
            <person name="Zeller M."/>
            <person name="Oakes M."/>
            <person name="Baldi P."/>
            <person name="Sandmeyer S."/>
        </authorList>
    </citation>
    <scope>NUCLEOTIDE SEQUENCE [LARGE SCALE GENOMIC DNA]</scope>
    <source>
        <strain evidence="3">CLIB89</strain>
        <strain evidence="5">CLIB89(W29)</strain>
    </source>
</reference>
<sequence>MIDTNEFYVDFKKEIQDIRQSLDAKAIAPPQALERQDVLASKCRHNLMYLPVRDQDTYNGDLRDLLTFIRIHATQSKAKFKFSHRKLTLKGDTKATKHMLTKGDTSQEEESCDIVSDFNDTFVSKPTNDHSVTKVKVFNISKSVVVMDQATYSTAEIDDISDSIIFLYRVNGPVYINCVTNSILVLACHQFRMHKSDSVSTFVSCSSKRPIIENCTSVTFGDFPDTGSFNSLVAWEAIDDFSNLSSDRVWTRKDNGEVKRAVERGLNKDDLVLLPSH</sequence>
<dbReference type="InterPro" id="IPR012945">
    <property type="entry name" value="Tubulin-bd_cofactor_C_dom"/>
</dbReference>
<evidence type="ECO:0000313" key="5">
    <source>
        <dbReference type="Proteomes" id="UP000182444"/>
    </source>
</evidence>
<evidence type="ECO:0000313" key="6">
    <source>
        <dbReference type="Proteomes" id="UP000256601"/>
    </source>
</evidence>
<dbReference type="Proteomes" id="UP000256601">
    <property type="component" value="Unassembled WGS sequence"/>
</dbReference>
<dbReference type="Gene3D" id="2.160.20.70">
    <property type="match status" value="1"/>
</dbReference>
<accession>A0A1H6PL67</accession>
<comment type="similarity">
    <text evidence="1">Belongs to the TBCC family.</text>
</comment>
<dbReference type="PANTHER" id="PTHR15139:SF0">
    <property type="entry name" value="TUBULIN-SPECIFIC CHAPERONE C"/>
    <property type="match status" value="1"/>
</dbReference>
<dbReference type="GO" id="GO:0007023">
    <property type="term" value="P:post-chaperonin tubulin folding pathway"/>
    <property type="evidence" value="ECO:0007669"/>
    <property type="project" value="InterPro"/>
</dbReference>
<dbReference type="VEuPathDB" id="FungiDB:YALI1_F19717g"/>
<dbReference type="eggNOG" id="KOG2512">
    <property type="taxonomic scope" value="Eukaryota"/>
</dbReference>
<dbReference type="InterPro" id="IPR017901">
    <property type="entry name" value="C-CAP_CF_C-like"/>
</dbReference>
<evidence type="ECO:0000313" key="3">
    <source>
        <dbReference type="EMBL" id="AOW07190.1"/>
    </source>
</evidence>
<dbReference type="PROSITE" id="PS51329">
    <property type="entry name" value="C_CAP_COFACTOR_C"/>
    <property type="match status" value="1"/>
</dbReference>
<dbReference type="EMBL" id="KZ858948">
    <property type="protein sequence ID" value="RDW28905.1"/>
    <property type="molecule type" value="Genomic_DNA"/>
</dbReference>
<dbReference type="FunFam" id="2.160.20.70:FF:000030">
    <property type="entry name" value="Tubulin binding cofactor C-domain-containing protein"/>
    <property type="match status" value="1"/>
</dbReference>
<dbReference type="GeneID" id="2908931"/>
<proteinExistence type="inferred from homology"/>